<reference evidence="2 3" key="2">
    <citation type="submission" date="2019-09" db="EMBL/GenBank/DDBJ databases">
        <title>Mesorhizobium sp. MaA-C15 isolated from Microcystis aeruginosa.</title>
        <authorList>
            <person name="Jeong S.E."/>
            <person name="Jin H.M."/>
            <person name="Jeon C.O."/>
        </authorList>
    </citation>
    <scope>NUCLEOTIDE SEQUENCE [LARGE SCALE GENOMIC DNA]</scope>
    <source>
        <strain evidence="2 3">MaA-C15</strain>
    </source>
</reference>
<dbReference type="OrthoDB" id="8078560at2"/>
<keyword evidence="3" id="KW-1185">Reference proteome</keyword>
<feature type="compositionally biased region" description="Basic and acidic residues" evidence="1">
    <location>
        <begin position="148"/>
        <end position="163"/>
    </location>
</feature>
<name>A0A5D4GRH5_9HYPH</name>
<protein>
    <recommendedName>
        <fullName evidence="4">PilZ domain-containing protein</fullName>
    </recommendedName>
</protein>
<dbReference type="AlphaFoldDB" id="A0A5D4GRH5"/>
<dbReference type="EMBL" id="VSZS01000066">
    <property type="protein sequence ID" value="TYR30632.1"/>
    <property type="molecule type" value="Genomic_DNA"/>
</dbReference>
<evidence type="ECO:0000256" key="1">
    <source>
        <dbReference type="SAM" id="MobiDB-lite"/>
    </source>
</evidence>
<reference evidence="2 3" key="1">
    <citation type="submission" date="2019-08" db="EMBL/GenBank/DDBJ databases">
        <authorList>
            <person name="Seo Y.L."/>
        </authorList>
    </citation>
    <scope>NUCLEOTIDE SEQUENCE [LARGE SCALE GENOMIC DNA]</scope>
    <source>
        <strain evidence="2 3">MaA-C15</strain>
    </source>
</reference>
<proteinExistence type="predicted"/>
<gene>
    <name evidence="2" type="ORF">FY036_18145</name>
</gene>
<sequence>MTTKKKSTYLSRVESDYFSRNWYRRGARLLCHLLFTSKKLRKAQFARCLVVEISEGDATVRIGATQIPDELYLVIGKFEVVVGCIVVRRDLGLLHLRFVKLLKPELVDRLSRMKPRLPTLESPKPEPISASEGAQPMRRPMPSLPHGAQERGMDQFTEHSKKL</sequence>
<evidence type="ECO:0000313" key="3">
    <source>
        <dbReference type="Proteomes" id="UP000323258"/>
    </source>
</evidence>
<comment type="caution">
    <text evidence="2">The sequence shown here is derived from an EMBL/GenBank/DDBJ whole genome shotgun (WGS) entry which is preliminary data.</text>
</comment>
<evidence type="ECO:0000313" key="2">
    <source>
        <dbReference type="EMBL" id="TYR30632.1"/>
    </source>
</evidence>
<feature type="region of interest" description="Disordered" evidence="1">
    <location>
        <begin position="116"/>
        <end position="163"/>
    </location>
</feature>
<evidence type="ECO:0008006" key="4">
    <source>
        <dbReference type="Google" id="ProtNLM"/>
    </source>
</evidence>
<dbReference type="Proteomes" id="UP000323258">
    <property type="component" value="Unassembled WGS sequence"/>
</dbReference>
<dbReference type="RefSeq" id="WP_148916168.1">
    <property type="nucleotide sequence ID" value="NZ_VSZS01000066.1"/>
</dbReference>
<accession>A0A5D4GRH5</accession>
<organism evidence="2 3">
    <name type="scientific">Neoaquamicrobium microcysteis</name>
    <dbReference type="NCBI Taxonomy" id="2682781"/>
    <lineage>
        <taxon>Bacteria</taxon>
        <taxon>Pseudomonadati</taxon>
        <taxon>Pseudomonadota</taxon>
        <taxon>Alphaproteobacteria</taxon>
        <taxon>Hyphomicrobiales</taxon>
        <taxon>Phyllobacteriaceae</taxon>
        <taxon>Neoaquamicrobium</taxon>
    </lineage>
</organism>